<comment type="function">
    <text evidence="7">Probably involved in transport through the plasma membrane.</text>
</comment>
<keyword evidence="3 7" id="KW-0812">Transmembrane</keyword>
<dbReference type="HOGENOM" id="CLU_472581_0_0_1"/>
<feature type="transmembrane region" description="Helical" evidence="7">
    <location>
        <begin position="518"/>
        <end position="540"/>
    </location>
</feature>
<feature type="transmembrane region" description="Helical" evidence="7">
    <location>
        <begin position="355"/>
        <end position="382"/>
    </location>
</feature>
<feature type="transmembrane region" description="Helical" evidence="7">
    <location>
        <begin position="310"/>
        <end position="335"/>
    </location>
</feature>
<name>F4NUG6_BATDJ</name>
<dbReference type="InterPro" id="IPR007603">
    <property type="entry name" value="Choline_transptr-like"/>
</dbReference>
<evidence type="ECO:0000256" key="3">
    <source>
        <dbReference type="ARBA" id="ARBA00022692"/>
    </source>
</evidence>
<protein>
    <recommendedName>
        <fullName evidence="7">Protein PNS1</fullName>
    </recommendedName>
</protein>
<keyword evidence="5 7" id="KW-0472">Membrane</keyword>
<evidence type="ECO:0000256" key="5">
    <source>
        <dbReference type="ARBA" id="ARBA00023136"/>
    </source>
</evidence>
<dbReference type="PANTHER" id="PTHR12385">
    <property type="entry name" value="CHOLINE TRANSPORTER-LIKE (SLC FAMILY 44)"/>
    <property type="match status" value="1"/>
</dbReference>
<keyword evidence="6" id="KW-0325">Glycoprotein</keyword>
<dbReference type="EMBL" id="GL882879">
    <property type="protein sequence ID" value="EGF83603.1"/>
    <property type="molecule type" value="Genomic_DNA"/>
</dbReference>
<dbReference type="OrthoDB" id="420519at2759"/>
<keyword evidence="4 7" id="KW-1133">Transmembrane helix</keyword>
<dbReference type="PANTHER" id="PTHR12385:SF14">
    <property type="entry name" value="CHOLINE TRANSPORTER-LIKE 2"/>
    <property type="match status" value="1"/>
</dbReference>
<feature type="compositionally biased region" description="Polar residues" evidence="8">
    <location>
        <begin position="18"/>
        <end position="29"/>
    </location>
</feature>
<dbReference type="RefSeq" id="XP_006676152.1">
    <property type="nucleotide sequence ID" value="XM_006676089.1"/>
</dbReference>
<feature type="transmembrane region" description="Helical" evidence="7">
    <location>
        <begin position="403"/>
        <end position="431"/>
    </location>
</feature>
<accession>F4NUG6</accession>
<dbReference type="STRING" id="684364.F4NUG6"/>
<evidence type="ECO:0000256" key="7">
    <source>
        <dbReference type="RuleBase" id="RU368066"/>
    </source>
</evidence>
<gene>
    <name evidence="9" type="ORF">BATDEDRAFT_86019</name>
</gene>
<dbReference type="GeneID" id="18242293"/>
<evidence type="ECO:0000256" key="4">
    <source>
        <dbReference type="ARBA" id="ARBA00022989"/>
    </source>
</evidence>
<evidence type="ECO:0000256" key="2">
    <source>
        <dbReference type="ARBA" id="ARBA00007168"/>
    </source>
</evidence>
<evidence type="ECO:0000256" key="6">
    <source>
        <dbReference type="ARBA" id="ARBA00023180"/>
    </source>
</evidence>
<feature type="transmembrane region" description="Helical" evidence="7">
    <location>
        <begin position="108"/>
        <end position="129"/>
    </location>
</feature>
<comment type="subcellular location">
    <subcellularLocation>
        <location evidence="7">Cell membrane</location>
        <topology evidence="7">Multi-pass membrane protein</topology>
    </subcellularLocation>
    <subcellularLocation>
        <location evidence="1">Membrane</location>
        <topology evidence="1">Multi-pass membrane protein</topology>
    </subcellularLocation>
</comment>
<evidence type="ECO:0000313" key="10">
    <source>
        <dbReference type="Proteomes" id="UP000007241"/>
    </source>
</evidence>
<reference evidence="9 10" key="1">
    <citation type="submission" date="2009-12" db="EMBL/GenBank/DDBJ databases">
        <title>The draft genome of Batrachochytrium dendrobatidis.</title>
        <authorList>
            <consortium name="US DOE Joint Genome Institute (JGI-PGF)"/>
            <person name="Kuo A."/>
            <person name="Salamov A."/>
            <person name="Schmutz J."/>
            <person name="Lucas S."/>
            <person name="Pitluck S."/>
            <person name="Rosenblum E."/>
            <person name="Stajich J."/>
            <person name="Eisen M."/>
            <person name="Grigoriev I.V."/>
        </authorList>
    </citation>
    <scope>NUCLEOTIDE SEQUENCE [LARGE SCALE GENOMIC DNA]</scope>
    <source>
        <strain evidence="10">JAM81 / FGSC 10211</strain>
    </source>
</reference>
<feature type="transmembrane region" description="Helical" evidence="7">
    <location>
        <begin position="283"/>
        <end position="303"/>
    </location>
</feature>
<comment type="similarity">
    <text evidence="2 7">Belongs to the CTL (choline transporter-like) family.</text>
</comment>
<dbReference type="GO" id="GO:0022857">
    <property type="term" value="F:transmembrane transporter activity"/>
    <property type="evidence" value="ECO:0000318"/>
    <property type="project" value="GO_Central"/>
</dbReference>
<proteinExistence type="inferred from homology"/>
<dbReference type="GO" id="GO:0016020">
    <property type="term" value="C:membrane"/>
    <property type="evidence" value="ECO:0000318"/>
    <property type="project" value="GO_Central"/>
</dbReference>
<dbReference type="AlphaFoldDB" id="F4NUG6"/>
<feature type="region of interest" description="Disordered" evidence="8">
    <location>
        <begin position="1"/>
        <end position="35"/>
    </location>
</feature>
<dbReference type="Proteomes" id="UP000007241">
    <property type="component" value="Unassembled WGS sequence"/>
</dbReference>
<dbReference type="GO" id="GO:0005886">
    <property type="term" value="C:plasma membrane"/>
    <property type="evidence" value="ECO:0007669"/>
    <property type="project" value="UniProtKB-SubCell"/>
</dbReference>
<dbReference type="OMA" id="WINIELI"/>
<feature type="transmembrane region" description="Helical" evidence="7">
    <location>
        <begin position="473"/>
        <end position="497"/>
    </location>
</feature>
<organism evidence="9 10">
    <name type="scientific">Batrachochytrium dendrobatidis (strain JAM81 / FGSC 10211)</name>
    <name type="common">Frog chytrid fungus</name>
    <dbReference type="NCBI Taxonomy" id="684364"/>
    <lineage>
        <taxon>Eukaryota</taxon>
        <taxon>Fungi</taxon>
        <taxon>Fungi incertae sedis</taxon>
        <taxon>Chytridiomycota</taxon>
        <taxon>Chytridiomycota incertae sedis</taxon>
        <taxon>Chytridiomycetes</taxon>
        <taxon>Rhizophydiales</taxon>
        <taxon>Rhizophydiales incertae sedis</taxon>
        <taxon>Batrachochytrium</taxon>
    </lineage>
</organism>
<dbReference type="InParanoid" id="F4NUG6"/>
<dbReference type="GO" id="GO:0055085">
    <property type="term" value="P:transmembrane transport"/>
    <property type="evidence" value="ECO:0000318"/>
    <property type="project" value="GO_Central"/>
</dbReference>
<sequence>MSRLNPQSQNTREHLQPPSITITRTPSQRNQERRSTLIRPDLQVNVNDRRSSYIQPLASASPQSAYLSPDTKSPASATALLPRKSSVRESIGIHVQIPVKKRKYCNDAIWLLLFLCATGGMATISYMAFTRGYYQRLLYERDSEGSLCGTSAGEVDSSRDLSGQPYIAYYNLSSTNSFRRCISSCPDLTDSFSSLICQYGMDPPDTASTSVRQALVAAGNCTLTHASTPVFNRCVPNVLFNSISKDIALTNTTAVTLWASNLVVDFNHDTFAAMLFQQIALDWWILIVSMSITLVLSYSWIFLLVIMSRFIVWATLWLVLLVAWGGSGFLLYMYISLQYYGLSPLSSTISAAGGYYTASTLLTLTCIVFIISVAISISSFFFRKTIALAIRIIIETSNSFRKLQVLSTIPLAKTGAVIFLGLYTVFIVSLLSTVGKVVTPITRTYTLHNSTYTVPTGRVFVPSIHNNYFQCYAFVWFLWLYNVVHAVGAVSVAGVIGENYFTLQKEDPDVIHQSMKSAVARVFLSHFGSTLFGSISIPLIKVINIVNWFISSTFSKVEKIEVAKTKDLFFDRWYRWLGECMISVNEKAYITMALFGHPFCESARLGVRITEQNSIRHVNFEIFE</sequence>
<dbReference type="Pfam" id="PF04515">
    <property type="entry name" value="Choline_transpo"/>
    <property type="match status" value="1"/>
</dbReference>
<evidence type="ECO:0000256" key="1">
    <source>
        <dbReference type="ARBA" id="ARBA00004141"/>
    </source>
</evidence>
<feature type="compositionally biased region" description="Polar residues" evidence="8">
    <location>
        <begin position="1"/>
        <end position="10"/>
    </location>
</feature>
<evidence type="ECO:0000313" key="9">
    <source>
        <dbReference type="EMBL" id="EGF83603.1"/>
    </source>
</evidence>
<keyword evidence="10" id="KW-1185">Reference proteome</keyword>
<evidence type="ECO:0000256" key="8">
    <source>
        <dbReference type="SAM" id="MobiDB-lite"/>
    </source>
</evidence>